<dbReference type="PROSITE" id="PS51304">
    <property type="entry name" value="GALECTIN"/>
    <property type="match status" value="1"/>
</dbReference>
<dbReference type="Gene3D" id="2.60.120.200">
    <property type="match status" value="1"/>
</dbReference>
<reference evidence="4 5" key="1">
    <citation type="submission" date="2014-03" db="EMBL/GenBank/DDBJ databases">
        <title>Draft genome of the hookworm Oesophagostomum dentatum.</title>
        <authorList>
            <person name="Mitreva M."/>
        </authorList>
    </citation>
    <scope>NUCLEOTIDE SEQUENCE [LARGE SCALE GENOMIC DNA]</scope>
    <source>
        <strain evidence="4 5">OD-Hann</strain>
    </source>
</reference>
<evidence type="ECO:0000256" key="1">
    <source>
        <dbReference type="ARBA" id="ARBA00022734"/>
    </source>
</evidence>
<sequence length="101" mass="11816">MRIQVNFCIGSDIAYHFNPRFNENCVVGNTRREGSWMEEERCPMPFRYDRVYTVEFISKFGQIQVFINGTLFTTFVERMPGSDGLCLPRFASEIEEEISLT</sequence>
<dbReference type="SUPFAM" id="SSF49899">
    <property type="entry name" value="Concanavalin A-like lectins/glucanases"/>
    <property type="match status" value="1"/>
</dbReference>
<evidence type="ECO:0000313" key="4">
    <source>
        <dbReference type="EMBL" id="KHJ96851.1"/>
    </source>
</evidence>
<protein>
    <recommendedName>
        <fullName evidence="2">Galectin</fullName>
    </recommendedName>
</protein>
<dbReference type="GO" id="GO:0030246">
    <property type="term" value="F:carbohydrate binding"/>
    <property type="evidence" value="ECO:0007669"/>
    <property type="project" value="UniProtKB-UniRule"/>
</dbReference>
<dbReference type="Pfam" id="PF00337">
    <property type="entry name" value="Gal-bind_lectin"/>
    <property type="match status" value="1"/>
</dbReference>
<gene>
    <name evidence="4" type="ORF">OESDEN_03179</name>
</gene>
<dbReference type="InterPro" id="IPR044156">
    <property type="entry name" value="Galectin-like"/>
</dbReference>
<dbReference type="InterPro" id="IPR001079">
    <property type="entry name" value="Galectin_CRD"/>
</dbReference>
<dbReference type="InterPro" id="IPR013320">
    <property type="entry name" value="ConA-like_dom_sf"/>
</dbReference>
<dbReference type="SMART" id="SM00908">
    <property type="entry name" value="Gal-bind_lectin"/>
    <property type="match status" value="1"/>
</dbReference>
<dbReference type="GO" id="GO:0016936">
    <property type="term" value="F:galactoside binding"/>
    <property type="evidence" value="ECO:0007669"/>
    <property type="project" value="TreeGrafter"/>
</dbReference>
<feature type="domain" description="Galectin" evidence="3">
    <location>
        <begin position="1"/>
        <end position="101"/>
    </location>
</feature>
<dbReference type="PANTHER" id="PTHR11346">
    <property type="entry name" value="GALECTIN"/>
    <property type="match status" value="1"/>
</dbReference>
<dbReference type="OrthoDB" id="5784299at2759"/>
<keyword evidence="5" id="KW-1185">Reference proteome</keyword>
<evidence type="ECO:0000313" key="5">
    <source>
        <dbReference type="Proteomes" id="UP000053660"/>
    </source>
</evidence>
<dbReference type="PANTHER" id="PTHR11346:SF173">
    <property type="entry name" value="GALECTIN"/>
    <property type="match status" value="1"/>
</dbReference>
<proteinExistence type="predicted"/>
<dbReference type="SMART" id="SM00276">
    <property type="entry name" value="GLECT"/>
    <property type="match status" value="1"/>
</dbReference>
<accession>A0A0B1TL69</accession>
<dbReference type="AlphaFoldDB" id="A0A0B1TL69"/>
<dbReference type="EMBL" id="KN549572">
    <property type="protein sequence ID" value="KHJ96851.1"/>
    <property type="molecule type" value="Genomic_DNA"/>
</dbReference>
<dbReference type="Proteomes" id="UP000053660">
    <property type="component" value="Unassembled WGS sequence"/>
</dbReference>
<dbReference type="CDD" id="cd00070">
    <property type="entry name" value="GLECT"/>
    <property type="match status" value="1"/>
</dbReference>
<organism evidence="4 5">
    <name type="scientific">Oesophagostomum dentatum</name>
    <name type="common">Nodular worm</name>
    <dbReference type="NCBI Taxonomy" id="61180"/>
    <lineage>
        <taxon>Eukaryota</taxon>
        <taxon>Metazoa</taxon>
        <taxon>Ecdysozoa</taxon>
        <taxon>Nematoda</taxon>
        <taxon>Chromadorea</taxon>
        <taxon>Rhabditida</taxon>
        <taxon>Rhabditina</taxon>
        <taxon>Rhabditomorpha</taxon>
        <taxon>Strongyloidea</taxon>
        <taxon>Strongylidae</taxon>
        <taxon>Oesophagostomum</taxon>
    </lineage>
</organism>
<name>A0A0B1TL69_OESDE</name>
<keyword evidence="1 2" id="KW-0430">Lectin</keyword>
<evidence type="ECO:0000259" key="3">
    <source>
        <dbReference type="PROSITE" id="PS51304"/>
    </source>
</evidence>
<evidence type="ECO:0000256" key="2">
    <source>
        <dbReference type="RuleBase" id="RU102079"/>
    </source>
</evidence>